<name>A0A1H7M8S1_9HYPH</name>
<dbReference type="AlphaFoldDB" id="A0A1H7M8S1"/>
<dbReference type="EMBL" id="FOAN01000002">
    <property type="protein sequence ID" value="SEL07532.1"/>
    <property type="molecule type" value="Genomic_DNA"/>
</dbReference>
<proteinExistence type="predicted"/>
<keyword evidence="2" id="KW-1185">Reference proteome</keyword>
<evidence type="ECO:0000313" key="1">
    <source>
        <dbReference type="EMBL" id="SEL07532.1"/>
    </source>
</evidence>
<gene>
    <name evidence="1" type="ORF">SAMN04515666_102764</name>
</gene>
<reference evidence="2" key="1">
    <citation type="submission" date="2016-10" db="EMBL/GenBank/DDBJ databases">
        <authorList>
            <person name="Varghese N."/>
            <person name="Submissions S."/>
        </authorList>
    </citation>
    <scope>NUCLEOTIDE SEQUENCE [LARGE SCALE GENOMIC DNA]</scope>
    <source>
        <strain evidence="2">LMG 26383,CCUG 61248,R- 45681</strain>
    </source>
</reference>
<dbReference type="Proteomes" id="UP000199664">
    <property type="component" value="Unassembled WGS sequence"/>
</dbReference>
<protein>
    <submittedName>
        <fullName evidence="1">Uncharacterized protein</fullName>
    </submittedName>
</protein>
<accession>A0A1H7M8S1</accession>
<dbReference type="RefSeq" id="WP_167561580.1">
    <property type="nucleotide sequence ID" value="NZ_FOAN01000002.1"/>
</dbReference>
<organism evidence="1 2">
    <name type="scientific">Bosea lupini</name>
    <dbReference type="NCBI Taxonomy" id="1036779"/>
    <lineage>
        <taxon>Bacteria</taxon>
        <taxon>Pseudomonadati</taxon>
        <taxon>Pseudomonadota</taxon>
        <taxon>Alphaproteobacteria</taxon>
        <taxon>Hyphomicrobiales</taxon>
        <taxon>Boseaceae</taxon>
        <taxon>Bosea</taxon>
    </lineage>
</organism>
<evidence type="ECO:0000313" key="2">
    <source>
        <dbReference type="Proteomes" id="UP000199664"/>
    </source>
</evidence>
<dbReference type="STRING" id="1036779.SAMN04515666_102764"/>
<sequence>MTLSRNTLVLLVAMLVLGLGAVSYALYQEKKQPEGVEISVGKNGLSIKEK</sequence>